<gene>
    <name evidence="1" type="ORF">CYJ22_09800</name>
</gene>
<protein>
    <submittedName>
        <fullName evidence="1">Uncharacterized protein</fullName>
    </submittedName>
</protein>
<dbReference type="Gene3D" id="1.25.40.20">
    <property type="entry name" value="Ankyrin repeat-containing domain"/>
    <property type="match status" value="1"/>
</dbReference>
<reference evidence="1 2" key="1">
    <citation type="submission" date="2017-12" db="EMBL/GenBank/DDBJ databases">
        <title>Phylogenetic diversity of female urinary microbiome.</title>
        <authorList>
            <person name="Thomas-White K."/>
            <person name="Wolfe A.J."/>
        </authorList>
    </citation>
    <scope>NUCLEOTIDE SEQUENCE [LARGE SCALE GENOMIC DNA]</scope>
    <source>
        <strain evidence="1 2">UMB0018</strain>
    </source>
</reference>
<name>A0A2I1HXR4_9ACTO</name>
<dbReference type="EMBL" id="PKKM01000019">
    <property type="protein sequence ID" value="PKY63670.1"/>
    <property type="molecule type" value="Genomic_DNA"/>
</dbReference>
<sequence length="177" mass="19880">MNIFLTANMKTFEDFVALYAPGDEARANRGRSLFSYALGNSKPEERYKIVDFLLEHNPSIAHKSGDGASLLHILLGAVKHDPARDAAIAQVLVDHGETFNCLDNRKRLPLQYLLPLHRYSDEDLAPIYDVVFASPDPGFTTVVDGGKPFHELVRAFEDRQVLADRIDNYLRTQGDTH</sequence>
<evidence type="ECO:0000313" key="2">
    <source>
        <dbReference type="Proteomes" id="UP000234198"/>
    </source>
</evidence>
<dbReference type="RefSeq" id="WP_101602475.1">
    <property type="nucleotide sequence ID" value="NZ_PKKM01000019.1"/>
</dbReference>
<accession>A0A2I1HXR4</accession>
<organism evidence="1 2">
    <name type="scientific">Schaalia odontolytica</name>
    <dbReference type="NCBI Taxonomy" id="1660"/>
    <lineage>
        <taxon>Bacteria</taxon>
        <taxon>Bacillati</taxon>
        <taxon>Actinomycetota</taxon>
        <taxon>Actinomycetes</taxon>
        <taxon>Actinomycetales</taxon>
        <taxon>Actinomycetaceae</taxon>
        <taxon>Schaalia</taxon>
    </lineage>
</organism>
<dbReference type="SUPFAM" id="SSF48403">
    <property type="entry name" value="Ankyrin repeat"/>
    <property type="match status" value="1"/>
</dbReference>
<comment type="caution">
    <text evidence="1">The sequence shown here is derived from an EMBL/GenBank/DDBJ whole genome shotgun (WGS) entry which is preliminary data.</text>
</comment>
<evidence type="ECO:0000313" key="1">
    <source>
        <dbReference type="EMBL" id="PKY63670.1"/>
    </source>
</evidence>
<dbReference type="InterPro" id="IPR036770">
    <property type="entry name" value="Ankyrin_rpt-contain_sf"/>
</dbReference>
<dbReference type="AlphaFoldDB" id="A0A2I1HXR4"/>
<proteinExistence type="predicted"/>
<dbReference type="Proteomes" id="UP000234198">
    <property type="component" value="Unassembled WGS sequence"/>
</dbReference>